<dbReference type="AlphaFoldDB" id="A0A2V0PM33"/>
<dbReference type="Proteomes" id="UP000247498">
    <property type="component" value="Unassembled WGS sequence"/>
</dbReference>
<keyword evidence="4 8" id="KW-1133">Transmembrane helix</keyword>
<dbReference type="GO" id="GO:0016020">
    <property type="term" value="C:membrane"/>
    <property type="evidence" value="ECO:0007669"/>
    <property type="project" value="UniProtKB-SubCell"/>
</dbReference>
<feature type="non-terminal residue" evidence="9">
    <location>
        <position position="541"/>
    </location>
</feature>
<keyword evidence="3 6" id="KW-0812">Transmembrane</keyword>
<gene>
    <name evidence="9" type="ORF">Rsub_13284</name>
</gene>
<evidence type="ECO:0000256" key="1">
    <source>
        <dbReference type="ARBA" id="ARBA00004141"/>
    </source>
</evidence>
<feature type="transmembrane region" description="Helical" evidence="8">
    <location>
        <begin position="184"/>
        <end position="203"/>
    </location>
</feature>
<comment type="subcellular location">
    <subcellularLocation>
        <location evidence="1 6">Membrane</location>
        <topology evidence="1 6">Multi-pass membrane protein</topology>
    </subcellularLocation>
</comment>
<dbReference type="EMBL" id="BDRX01000269">
    <property type="protein sequence ID" value="GBG00630.1"/>
    <property type="molecule type" value="Genomic_DNA"/>
</dbReference>
<dbReference type="Gene3D" id="1.20.1250.20">
    <property type="entry name" value="MFS general substrate transporter like domains"/>
    <property type="match status" value="1"/>
</dbReference>
<evidence type="ECO:0000313" key="9">
    <source>
        <dbReference type="EMBL" id="GBG00630.1"/>
    </source>
</evidence>
<evidence type="ECO:0000256" key="4">
    <source>
        <dbReference type="ARBA" id="ARBA00022989"/>
    </source>
</evidence>
<reference evidence="9 10" key="1">
    <citation type="journal article" date="2018" name="Sci. Rep.">
        <title>Raphidocelis subcapitata (=Pseudokirchneriella subcapitata) provides an insight into genome evolution and environmental adaptations in the Sphaeropleales.</title>
        <authorList>
            <person name="Suzuki S."/>
            <person name="Yamaguchi H."/>
            <person name="Nakajima N."/>
            <person name="Kawachi M."/>
        </authorList>
    </citation>
    <scope>NUCLEOTIDE SEQUENCE [LARGE SCALE GENOMIC DNA]</scope>
    <source>
        <strain evidence="9 10">NIES-35</strain>
    </source>
</reference>
<feature type="compositionally biased region" description="Gly residues" evidence="7">
    <location>
        <begin position="393"/>
        <end position="403"/>
    </location>
</feature>
<keyword evidence="10" id="KW-1185">Reference proteome</keyword>
<evidence type="ECO:0000256" key="8">
    <source>
        <dbReference type="SAM" id="Phobius"/>
    </source>
</evidence>
<accession>A0A2V0PM33</accession>
<evidence type="ECO:0000256" key="7">
    <source>
        <dbReference type="SAM" id="MobiDB-lite"/>
    </source>
</evidence>
<feature type="region of interest" description="Disordered" evidence="7">
    <location>
        <begin position="328"/>
        <end position="368"/>
    </location>
</feature>
<comment type="caution">
    <text evidence="9">The sequence shown here is derived from an EMBL/GenBank/DDBJ whole genome shotgun (WGS) entry which is preliminary data.</text>
</comment>
<dbReference type="GO" id="GO:0022857">
    <property type="term" value="F:transmembrane transporter activity"/>
    <property type="evidence" value="ECO:0007669"/>
    <property type="project" value="InterPro"/>
</dbReference>
<dbReference type="GO" id="GO:0006857">
    <property type="term" value="P:oligopeptide transport"/>
    <property type="evidence" value="ECO:0007669"/>
    <property type="project" value="InterPro"/>
</dbReference>
<evidence type="ECO:0000256" key="3">
    <source>
        <dbReference type="ARBA" id="ARBA00022692"/>
    </source>
</evidence>
<name>A0A2V0PM33_9CHLO</name>
<sequence>MGGGFVPDDGEPEMERPLLEGGPKKKRSTLFSVCPFILGNELCERLAYYGLATNLITYLTRIMGIDAAAAAIAVMVFEGTAYVTPLLGAYLADSFWGRYRTILIFSTIYLFGMVLLTLTSWLPGLTPGHGEDASWTQIGALMGSLGIIALGTGGIKPNVSAFGADQFDETHPQDKAEKESFFNYFYLAINIGSLIACTAIVWVQDSISWTLGFAIPAMAMGSAVLLFLAGSGRYRHVAPTESPMARVVKVVAAAVRSRFKAKGRQGQQQQEPEAAEEDEEAFPRLALAYGATGASYGSGSSGGGGGGSYGGYAGGANGGRRGGGGGLASALAPFAPPPAGGGGSRLGRPSSGGGGGGSVAGRRPGSASKSYRWLEDAITEWADRQGHTDGPGPIAGGGAGVGAAADGGAGGHGGYTRQQVEEVKLVLRLLPIFWTTAIYWTLYGFMGTFFIAQGSLMDNRISIPWLSASASDYGGARAPASGTGNGAAAAAALGRGGGGGHGGGGGGGGGGGNGGFVLRIPSATMALFNTGAIILLVPLYD</sequence>
<feature type="region of interest" description="Disordered" evidence="7">
    <location>
        <begin position="383"/>
        <end position="403"/>
    </location>
</feature>
<keyword evidence="5 8" id="KW-0472">Membrane</keyword>
<evidence type="ECO:0000256" key="2">
    <source>
        <dbReference type="ARBA" id="ARBA00005982"/>
    </source>
</evidence>
<organism evidence="9 10">
    <name type="scientific">Raphidocelis subcapitata</name>
    <dbReference type="NCBI Taxonomy" id="307507"/>
    <lineage>
        <taxon>Eukaryota</taxon>
        <taxon>Viridiplantae</taxon>
        <taxon>Chlorophyta</taxon>
        <taxon>core chlorophytes</taxon>
        <taxon>Chlorophyceae</taxon>
        <taxon>CS clade</taxon>
        <taxon>Sphaeropleales</taxon>
        <taxon>Selenastraceae</taxon>
        <taxon>Raphidocelis</taxon>
    </lineage>
</organism>
<dbReference type="InterPro" id="IPR000109">
    <property type="entry name" value="POT_fam"/>
</dbReference>
<feature type="transmembrane region" description="Helical" evidence="8">
    <location>
        <begin position="67"/>
        <end position="90"/>
    </location>
</feature>
<dbReference type="OrthoDB" id="8904098at2759"/>
<feature type="transmembrane region" description="Helical" evidence="8">
    <location>
        <begin position="102"/>
        <end position="122"/>
    </location>
</feature>
<dbReference type="InterPro" id="IPR018456">
    <property type="entry name" value="PTR2_symporter_CS"/>
</dbReference>
<keyword evidence="6" id="KW-0813">Transport</keyword>
<evidence type="ECO:0000313" key="10">
    <source>
        <dbReference type="Proteomes" id="UP000247498"/>
    </source>
</evidence>
<feature type="transmembrane region" description="Helical" evidence="8">
    <location>
        <begin position="520"/>
        <end position="540"/>
    </location>
</feature>
<protein>
    <submittedName>
        <fullName evidence="9">Uncharacterized protein</fullName>
    </submittedName>
</protein>
<feature type="region of interest" description="Disordered" evidence="7">
    <location>
        <begin position="1"/>
        <end position="21"/>
    </location>
</feature>
<dbReference type="PROSITE" id="PS01022">
    <property type="entry name" value="PTR2_1"/>
    <property type="match status" value="1"/>
</dbReference>
<feature type="transmembrane region" description="Helical" evidence="8">
    <location>
        <begin position="425"/>
        <end position="452"/>
    </location>
</feature>
<evidence type="ECO:0000256" key="5">
    <source>
        <dbReference type="ARBA" id="ARBA00023136"/>
    </source>
</evidence>
<dbReference type="Pfam" id="PF00854">
    <property type="entry name" value="PTR2"/>
    <property type="match status" value="2"/>
</dbReference>
<comment type="similarity">
    <text evidence="2 6">Belongs to the major facilitator superfamily. Proton-dependent oligopeptide transporter (POT/PTR) (TC 2.A.17) family.</text>
</comment>
<feature type="compositionally biased region" description="Gly residues" evidence="7">
    <location>
        <begin position="340"/>
        <end position="359"/>
    </location>
</feature>
<dbReference type="InParanoid" id="A0A2V0PM33"/>
<proteinExistence type="inferred from homology"/>
<dbReference type="InterPro" id="IPR036259">
    <property type="entry name" value="MFS_trans_sf"/>
</dbReference>
<feature type="transmembrane region" description="Helical" evidence="8">
    <location>
        <begin position="134"/>
        <end position="155"/>
    </location>
</feature>
<evidence type="ECO:0000256" key="6">
    <source>
        <dbReference type="RuleBase" id="RU003755"/>
    </source>
</evidence>
<feature type="transmembrane region" description="Helical" evidence="8">
    <location>
        <begin position="209"/>
        <end position="229"/>
    </location>
</feature>
<dbReference type="SUPFAM" id="SSF103473">
    <property type="entry name" value="MFS general substrate transporter"/>
    <property type="match status" value="1"/>
</dbReference>
<dbReference type="PROSITE" id="PS01023">
    <property type="entry name" value="PTR2_2"/>
    <property type="match status" value="1"/>
</dbReference>
<dbReference type="PANTHER" id="PTHR11654">
    <property type="entry name" value="OLIGOPEPTIDE TRANSPORTER-RELATED"/>
    <property type="match status" value="1"/>
</dbReference>